<dbReference type="AlphaFoldDB" id="A0A926EH89"/>
<dbReference type="CDD" id="cd01140">
    <property type="entry name" value="FatB"/>
    <property type="match status" value="1"/>
</dbReference>
<comment type="similarity">
    <text evidence="2">Belongs to the bacterial solute-binding protein 8 family.</text>
</comment>
<dbReference type="PANTHER" id="PTHR30532">
    <property type="entry name" value="IRON III DICITRATE-BINDING PERIPLASMIC PROTEIN"/>
    <property type="match status" value="1"/>
</dbReference>
<dbReference type="EMBL" id="JACRSY010000018">
    <property type="protein sequence ID" value="MBC8580243.1"/>
    <property type="molecule type" value="Genomic_DNA"/>
</dbReference>
<keyword evidence="3" id="KW-0813">Transport</keyword>
<evidence type="ECO:0000256" key="4">
    <source>
        <dbReference type="ARBA" id="ARBA00022729"/>
    </source>
</evidence>
<keyword evidence="5" id="KW-1133">Transmembrane helix</keyword>
<accession>A0A926EH89</accession>
<evidence type="ECO:0000313" key="8">
    <source>
        <dbReference type="Proteomes" id="UP000655830"/>
    </source>
</evidence>
<dbReference type="InterPro" id="IPR002491">
    <property type="entry name" value="ABC_transptr_periplasmic_BD"/>
</dbReference>
<evidence type="ECO:0000313" key="7">
    <source>
        <dbReference type="EMBL" id="MBC8580243.1"/>
    </source>
</evidence>
<dbReference type="Proteomes" id="UP000655830">
    <property type="component" value="Unassembled WGS sequence"/>
</dbReference>
<proteinExistence type="inferred from homology"/>
<evidence type="ECO:0000259" key="6">
    <source>
        <dbReference type="PROSITE" id="PS50983"/>
    </source>
</evidence>
<keyword evidence="4" id="KW-0732">Signal</keyword>
<evidence type="ECO:0000256" key="2">
    <source>
        <dbReference type="ARBA" id="ARBA00008814"/>
    </source>
</evidence>
<feature type="transmembrane region" description="Helical" evidence="5">
    <location>
        <begin position="6"/>
        <end position="23"/>
    </location>
</feature>
<dbReference type="GO" id="GO:1901678">
    <property type="term" value="P:iron coordination entity transport"/>
    <property type="evidence" value="ECO:0007669"/>
    <property type="project" value="UniProtKB-ARBA"/>
</dbReference>
<comment type="subcellular location">
    <subcellularLocation>
        <location evidence="1">Cell envelope</location>
    </subcellularLocation>
</comment>
<evidence type="ECO:0000256" key="5">
    <source>
        <dbReference type="SAM" id="Phobius"/>
    </source>
</evidence>
<protein>
    <submittedName>
        <fullName evidence="7">Siderophore ABC transporter substrate-binding protein</fullName>
    </submittedName>
</protein>
<reference evidence="7" key="1">
    <citation type="submission" date="2020-08" db="EMBL/GenBank/DDBJ databases">
        <title>Genome public.</title>
        <authorList>
            <person name="Liu C."/>
            <person name="Sun Q."/>
        </authorList>
    </citation>
    <scope>NUCLEOTIDE SEQUENCE</scope>
    <source>
        <strain evidence="7">NSJ-12</strain>
    </source>
</reference>
<evidence type="ECO:0000256" key="3">
    <source>
        <dbReference type="ARBA" id="ARBA00022448"/>
    </source>
</evidence>
<dbReference type="Pfam" id="PF01497">
    <property type="entry name" value="Peripla_BP_2"/>
    <property type="match status" value="1"/>
</dbReference>
<keyword evidence="8" id="KW-1185">Reference proteome</keyword>
<evidence type="ECO:0000256" key="1">
    <source>
        <dbReference type="ARBA" id="ARBA00004196"/>
    </source>
</evidence>
<dbReference type="SUPFAM" id="SSF53807">
    <property type="entry name" value="Helical backbone' metal receptor"/>
    <property type="match status" value="1"/>
</dbReference>
<dbReference type="InterPro" id="IPR051313">
    <property type="entry name" value="Bact_iron-sidero_bind"/>
</dbReference>
<feature type="domain" description="Fe/B12 periplasmic-binding" evidence="6">
    <location>
        <begin position="58"/>
        <end position="317"/>
    </location>
</feature>
<dbReference type="PANTHER" id="PTHR30532:SF28">
    <property type="entry name" value="PETROBACTIN-BINDING PROTEIN YCLQ"/>
    <property type="match status" value="1"/>
</dbReference>
<gene>
    <name evidence="7" type="ORF">H8718_11975</name>
</gene>
<keyword evidence="5" id="KW-0472">Membrane</keyword>
<dbReference type="GO" id="GO:0030288">
    <property type="term" value="C:outer membrane-bounded periplasmic space"/>
    <property type="evidence" value="ECO:0007669"/>
    <property type="project" value="TreeGrafter"/>
</dbReference>
<dbReference type="Gene3D" id="3.40.50.1980">
    <property type="entry name" value="Nitrogenase molybdenum iron protein domain"/>
    <property type="match status" value="2"/>
</dbReference>
<organism evidence="7 8">
    <name type="scientific">Zhenhengia yiwuensis</name>
    <dbReference type="NCBI Taxonomy" id="2763666"/>
    <lineage>
        <taxon>Bacteria</taxon>
        <taxon>Bacillati</taxon>
        <taxon>Bacillota</taxon>
        <taxon>Clostridia</taxon>
        <taxon>Lachnospirales</taxon>
        <taxon>Lachnospiraceae</taxon>
        <taxon>Zhenhengia</taxon>
    </lineage>
</organism>
<sequence length="317" mass="34795">MNKKVGMIIGAIILVLIAGIFIFKGMSKPEATEEVVENETMTVTHTLGETVVPKNPSKVVVFELGVLDAMQELGLADRVVAAPKSSLTGYLETLDRDDLVDVGSVKEPDFEKIYGTKPDLIIIGGRQADMYDKFTEIAPTISMAIDNNDYTASFKSNMALLGEMFGVEEQVNTQVAEIEKEIQAIKEKVEAEGYNALITLINDGSVSAYGNNSRFSFINDLGFTNIDETLEETTHGQSVSFEYIVEKNPQFIFVLDRGSMMGDAVPAKEILENELVKTTDAYKNGNIVYLSQQPWYLSGGGLTATRIMMEDIANAIK</sequence>
<dbReference type="PROSITE" id="PS50983">
    <property type="entry name" value="FE_B12_PBP"/>
    <property type="match status" value="1"/>
</dbReference>
<dbReference type="InterPro" id="IPR033870">
    <property type="entry name" value="FatB"/>
</dbReference>
<keyword evidence="5" id="KW-0812">Transmembrane</keyword>
<comment type="caution">
    <text evidence="7">The sequence shown here is derived from an EMBL/GenBank/DDBJ whole genome shotgun (WGS) entry which is preliminary data.</text>
</comment>
<name>A0A926EH89_9FIRM</name>
<dbReference type="RefSeq" id="WP_249333109.1">
    <property type="nucleotide sequence ID" value="NZ_JACRSY010000018.1"/>
</dbReference>